<feature type="region of interest" description="Disordered" evidence="1">
    <location>
        <begin position="550"/>
        <end position="572"/>
    </location>
</feature>
<evidence type="ECO:0000256" key="1">
    <source>
        <dbReference type="SAM" id="MobiDB-lite"/>
    </source>
</evidence>
<evidence type="ECO:0000313" key="2">
    <source>
        <dbReference type="EMBL" id="VEG26276.1"/>
    </source>
</evidence>
<proteinExistence type="predicted"/>
<dbReference type="OrthoDB" id="3247057at2"/>
<protein>
    <recommendedName>
        <fullName evidence="4">ATP-dependent transcriptional regulator</fullName>
    </recommendedName>
</protein>
<reference evidence="2 3" key="1">
    <citation type="submission" date="2018-12" db="EMBL/GenBank/DDBJ databases">
        <authorList>
            <consortium name="Pathogen Informatics"/>
        </authorList>
    </citation>
    <scope>NUCLEOTIDE SEQUENCE [LARGE SCALE GENOMIC DNA]</scope>
    <source>
        <strain evidence="2 3">NCTC11636</strain>
    </source>
</reference>
<accession>A0A448HEH1</accession>
<dbReference type="EMBL" id="LR134350">
    <property type="protein sequence ID" value="VEG26276.1"/>
    <property type="molecule type" value="Genomic_DNA"/>
</dbReference>
<keyword evidence="3" id="KW-1185">Reference proteome</keyword>
<dbReference type="AlphaFoldDB" id="A0A448HEH1"/>
<dbReference type="RefSeq" id="WP_126381669.1">
    <property type="nucleotide sequence ID" value="NZ_LR134350.1"/>
</dbReference>
<dbReference type="Proteomes" id="UP000266895">
    <property type="component" value="Chromosome"/>
</dbReference>
<organism evidence="2 3">
    <name type="scientific">Actinomyces howellii</name>
    <dbReference type="NCBI Taxonomy" id="52771"/>
    <lineage>
        <taxon>Bacteria</taxon>
        <taxon>Bacillati</taxon>
        <taxon>Actinomycetota</taxon>
        <taxon>Actinomycetes</taxon>
        <taxon>Actinomycetales</taxon>
        <taxon>Actinomycetaceae</taxon>
        <taxon>Actinomyces</taxon>
    </lineage>
</organism>
<sequence>MTTWEELPALVAAAGDPRSPAPQRRLFDLLVRSHPAGEPSRQEAVALAEALGEIDRTWLAALGEDPVRTREEVDQAVDLCRAVRTAAGESLLPLRFARIELCTFFGEGADALEMLREARLFSHDGVDASATLAAARLHDDYSGVIRTTTAVVRRHEADPAGTARSLSASLLPYLAQGRKVEAEDALMALEELDVPDSLRLRLLGDRLEYLGLSGQWERGLAVLRHTELADTGSSSAWALLNAAVGASLVLRAANRAGYGANALGATLRWATPWTPPLQVTGWDTVVHAYDAVTSFVRSLAVRFDARNGNNGVSYRQESRMAAEPGGLSRRSYGTVTAAAVDQSRLPHRASLLSDVNQLLVLARGYGLQSVHERAVTTAETVSESLACVTDDSQLETVVDLRVAFARLLLALGAGERAELEALDTAELCLSQGWIELASASVATAARAAGSRGDDASRQRHWDRVRGLMADWGSSRTKERISLVVEAVGDPATAATMMAVLGEALAQGVEEDTSRASAAREACKRGRELLGRSKSVPDGVEQRLDAVERQVAPFGRGRGGRHRAVQEEDSADL</sequence>
<gene>
    <name evidence="2" type="ORF">NCTC11636_00443</name>
</gene>
<dbReference type="KEGG" id="ahw:NCTC11636_00443"/>
<evidence type="ECO:0000313" key="3">
    <source>
        <dbReference type="Proteomes" id="UP000266895"/>
    </source>
</evidence>
<evidence type="ECO:0008006" key="4">
    <source>
        <dbReference type="Google" id="ProtNLM"/>
    </source>
</evidence>
<name>A0A448HEH1_9ACTO</name>